<dbReference type="RefSeq" id="WP_323259052.1">
    <property type="nucleotide sequence ID" value="NZ_JAYGIM010000009.1"/>
</dbReference>
<gene>
    <name evidence="1" type="ORF">VB798_13220</name>
</gene>
<reference evidence="1 2" key="1">
    <citation type="submission" date="2023-12" db="EMBL/GenBank/DDBJ databases">
        <title>Novel species of the genus Arcicella isolated from rivers.</title>
        <authorList>
            <person name="Lu H."/>
        </authorList>
    </citation>
    <scope>NUCLEOTIDE SEQUENCE [LARGE SCALE GENOMIC DNA]</scope>
    <source>
        <strain evidence="1 2">DC25W</strain>
    </source>
</reference>
<dbReference type="InterPro" id="IPR010235">
    <property type="entry name" value="HepT"/>
</dbReference>
<dbReference type="SUPFAM" id="SSF81593">
    <property type="entry name" value="Nucleotidyltransferase substrate binding subunit/domain"/>
    <property type="match status" value="1"/>
</dbReference>
<dbReference type="Pfam" id="PF08780">
    <property type="entry name" value="NTase_sub_bind"/>
    <property type="match status" value="1"/>
</dbReference>
<evidence type="ECO:0000313" key="2">
    <source>
        <dbReference type="Proteomes" id="UP001302222"/>
    </source>
</evidence>
<organism evidence="1 2">
    <name type="scientific">Arcicella lustrica</name>
    <dbReference type="NCBI Taxonomy" id="2984196"/>
    <lineage>
        <taxon>Bacteria</taxon>
        <taxon>Pseudomonadati</taxon>
        <taxon>Bacteroidota</taxon>
        <taxon>Cytophagia</taxon>
        <taxon>Cytophagales</taxon>
        <taxon>Flectobacillaceae</taxon>
        <taxon>Arcicella</taxon>
    </lineage>
</organism>
<dbReference type="Proteomes" id="UP001302222">
    <property type="component" value="Unassembled WGS sequence"/>
</dbReference>
<name>A0ABU5SJT1_9BACT</name>
<comment type="caution">
    <text evidence="1">The sequence shown here is derived from an EMBL/GenBank/DDBJ whole genome shotgun (WGS) entry which is preliminary data.</text>
</comment>
<sequence>MENTDIRWIQRFNNFNKAFAQLENAVEKGDYSELERQGLIKAFEFTYELAWNTLKDFLVEGGYVDLVGSKDTIRLAYKVGLIEDGDNWMNMIKSRNLSSHTYNKETAEEIQDSIQNTYYFLFKVFQERMQTEIDTTN</sequence>
<dbReference type="NCBIfam" id="TIGR01987">
    <property type="entry name" value="HI0074"/>
    <property type="match status" value="1"/>
</dbReference>
<accession>A0ABU5SJT1</accession>
<keyword evidence="2" id="KW-1185">Reference proteome</keyword>
<dbReference type="Gene3D" id="1.20.120.330">
    <property type="entry name" value="Nucleotidyltransferases domain 2"/>
    <property type="match status" value="1"/>
</dbReference>
<protein>
    <submittedName>
        <fullName evidence="1">Nucleotidyltransferase substrate binding protein</fullName>
    </submittedName>
</protein>
<dbReference type="EMBL" id="JAYGIM010000009">
    <property type="protein sequence ID" value="MEA5427548.1"/>
    <property type="molecule type" value="Genomic_DNA"/>
</dbReference>
<evidence type="ECO:0000313" key="1">
    <source>
        <dbReference type="EMBL" id="MEA5427548.1"/>
    </source>
</evidence>
<proteinExistence type="predicted"/>